<feature type="compositionally biased region" description="Basic and acidic residues" evidence="1">
    <location>
        <begin position="190"/>
        <end position="205"/>
    </location>
</feature>
<keyword evidence="3" id="KW-1185">Reference proteome</keyword>
<accession>A0ABQ9H1G0</accession>
<proteinExistence type="predicted"/>
<protein>
    <submittedName>
        <fullName evidence="2">Uncharacterized protein</fullName>
    </submittedName>
</protein>
<feature type="region of interest" description="Disordered" evidence="1">
    <location>
        <begin position="1165"/>
        <end position="1185"/>
    </location>
</feature>
<comment type="caution">
    <text evidence="2">The sequence shown here is derived from an EMBL/GenBank/DDBJ whole genome shotgun (WGS) entry which is preliminary data.</text>
</comment>
<dbReference type="EMBL" id="JARBHB010000008">
    <property type="protein sequence ID" value="KAJ8878097.1"/>
    <property type="molecule type" value="Genomic_DNA"/>
</dbReference>
<name>A0ABQ9H1G0_9NEOP</name>
<evidence type="ECO:0000313" key="2">
    <source>
        <dbReference type="EMBL" id="KAJ8878097.1"/>
    </source>
</evidence>
<dbReference type="Proteomes" id="UP001159363">
    <property type="component" value="Chromosome 7"/>
</dbReference>
<sequence length="1185" mass="129262">MDKVGHNVSSTARSVETEQVAHIGRSEEGTMLAFSWSDFRVPWPGPEYEPGSSLRWRGLIPLSGCLRSAAPVEVELYETRRQVTSHCDKSFVRRRNFGQKFDLPNASTWDAAAWDSAVTSQGHVPQSAHPCPKTQRGPGPLLSTQLLHPRGAAVAERLDCSSPTKANRVQSLAGSLPDFRILEIVPDDAASRRGEGKREIPEKTCRPTASSGTIPTCLAGYLTRIALVGGEQVNRSATVALNYQRASRLIVPPPPPGSALSQLMKGGAGGGVFTATFGAVLQAALLGGVRPPPSSTHWTGVPYRVAAISVRPPHRAGEPNMGPPGTPRWKTLTAFGNDPRCVQILSYFSLTCNMSDVVDTGTESVNTLSEYSRSRITCCKTCDIVDRNFGWEHPENTDRNARAEGENPRWMPQAVDAAAISLVSGSSWSYGACGRDFWHEALRYEVAILLVSTGHFGMAHNYRYLTMPVNGRGWLRCVDSGAILVVSRVLWNIWQGSSHNLARQYRPEASITYSWDPAVIFLVSAKMTAVEWLECSSPTKGNRVRAPAESVVSGDAAGRRVSSGICRFSRPCIPTLLHPRFTFIGSQDPIGSTSVMTELYTTFPQAAVLRCTPQTVLQACSVSVARIVLPLLDLGRGSPSHSQTCVQHVMICEKSALQARPVECFQETLSSDKTAILPLKVPQCEENTARQLRVLCSLAMAHLMHVEASARSLSRFSASGSENSSSTLELIVLYIFESVPFVYWLLKQYGPIYTSDLVGRDWTSHSLAVCSWCKAVVGAAILHPRTPGGLLLVQSKPASVQSSVGAAIFREIMSRQDTVQSTVGSSSCFDWLKHVLVLVNCLRTNHKGLVSELRNPEWRVKCGNYSSSQWRTISVIGALKLLRGLPACPSITDGQYRRNLILGAAVAERLDYSPPNKAMRVQSPAGSLPDFRRWEILPDDAAGWRVCSGISRFPPPLHSSAAPFSPRFTLIGSQDLVIGSRRNLSTQLDSICLTQVAASTQSQMANNQREATRYKVVSGVVWTNRTTMSSNTGTNRTGVLKVPVNVCRPQCVNLKALHHSNKFVIGTYLMRRAVGNFAPIDERITIAWPNHEKFSKNVHGFTDMQQPMEKRGYTTVDISLMPNNNANFAVPQLSLAAAPRHISSTVAPPLSSRLLDGGIEHASRGGAFGVGAPHTQQVERRSVEM</sequence>
<reference evidence="2 3" key="1">
    <citation type="submission" date="2023-02" db="EMBL/GenBank/DDBJ databases">
        <title>LHISI_Scaffold_Assembly.</title>
        <authorList>
            <person name="Stuart O.P."/>
            <person name="Cleave R."/>
            <person name="Magrath M.J.L."/>
            <person name="Mikheyev A.S."/>
        </authorList>
    </citation>
    <scope>NUCLEOTIDE SEQUENCE [LARGE SCALE GENOMIC DNA]</scope>
    <source>
        <strain evidence="2">Daus_M_001</strain>
        <tissue evidence="2">Leg muscle</tissue>
    </source>
</reference>
<evidence type="ECO:0000256" key="1">
    <source>
        <dbReference type="SAM" id="MobiDB-lite"/>
    </source>
</evidence>
<organism evidence="2 3">
    <name type="scientific">Dryococelus australis</name>
    <dbReference type="NCBI Taxonomy" id="614101"/>
    <lineage>
        <taxon>Eukaryota</taxon>
        <taxon>Metazoa</taxon>
        <taxon>Ecdysozoa</taxon>
        <taxon>Arthropoda</taxon>
        <taxon>Hexapoda</taxon>
        <taxon>Insecta</taxon>
        <taxon>Pterygota</taxon>
        <taxon>Neoptera</taxon>
        <taxon>Polyneoptera</taxon>
        <taxon>Phasmatodea</taxon>
        <taxon>Verophasmatodea</taxon>
        <taxon>Anareolatae</taxon>
        <taxon>Phasmatidae</taxon>
        <taxon>Eurycanthinae</taxon>
        <taxon>Dryococelus</taxon>
    </lineage>
</organism>
<evidence type="ECO:0000313" key="3">
    <source>
        <dbReference type="Proteomes" id="UP001159363"/>
    </source>
</evidence>
<gene>
    <name evidence="2" type="ORF">PR048_022564</name>
</gene>
<feature type="region of interest" description="Disordered" evidence="1">
    <location>
        <begin position="190"/>
        <end position="209"/>
    </location>
</feature>